<name>A0A4S3J099_9EURO</name>
<accession>A0A4S3J099</accession>
<dbReference type="EMBL" id="SOSA01001320">
    <property type="protein sequence ID" value="THC87278.1"/>
    <property type="molecule type" value="Genomic_DNA"/>
</dbReference>
<reference evidence="1 2" key="1">
    <citation type="submission" date="2019-03" db="EMBL/GenBank/DDBJ databases">
        <title>The genome sequence of a newly discovered highly antifungal drug resistant Aspergillus species, Aspergillus tanneri NIH 1004.</title>
        <authorList>
            <person name="Mounaud S."/>
            <person name="Singh I."/>
            <person name="Joardar V."/>
            <person name="Pakala S."/>
            <person name="Pakala S."/>
            <person name="Venepally P."/>
            <person name="Hoover J."/>
            <person name="Nierman W."/>
            <person name="Chung J."/>
            <person name="Losada L."/>
        </authorList>
    </citation>
    <scope>NUCLEOTIDE SEQUENCE [LARGE SCALE GENOMIC DNA]</scope>
    <source>
        <strain evidence="1 2">NIH1004</strain>
    </source>
</reference>
<dbReference type="AlphaFoldDB" id="A0A4S3J099"/>
<organism evidence="1 2">
    <name type="scientific">Aspergillus tanneri</name>
    <dbReference type="NCBI Taxonomy" id="1220188"/>
    <lineage>
        <taxon>Eukaryota</taxon>
        <taxon>Fungi</taxon>
        <taxon>Dikarya</taxon>
        <taxon>Ascomycota</taxon>
        <taxon>Pezizomycotina</taxon>
        <taxon>Eurotiomycetes</taxon>
        <taxon>Eurotiomycetidae</taxon>
        <taxon>Eurotiales</taxon>
        <taxon>Aspergillaceae</taxon>
        <taxon>Aspergillus</taxon>
        <taxon>Aspergillus subgen. Circumdati</taxon>
    </lineage>
</organism>
<dbReference type="VEuPathDB" id="FungiDB:EYZ11_013277"/>
<gene>
    <name evidence="1" type="ORF">EYZ11_013277</name>
</gene>
<keyword evidence="2" id="KW-1185">Reference proteome</keyword>
<evidence type="ECO:0000313" key="1">
    <source>
        <dbReference type="EMBL" id="THC87278.1"/>
    </source>
</evidence>
<evidence type="ECO:0000313" key="2">
    <source>
        <dbReference type="Proteomes" id="UP000308092"/>
    </source>
</evidence>
<proteinExistence type="predicted"/>
<protein>
    <submittedName>
        <fullName evidence="1">Uncharacterized protein</fullName>
    </submittedName>
</protein>
<dbReference type="Proteomes" id="UP000308092">
    <property type="component" value="Unassembled WGS sequence"/>
</dbReference>
<sequence length="62" mass="6814">MILLASGKPNVEEEFQRLARGAKADIQRDGIFWDSDEHVLFAQKKIAMGAMNTLKTPLPTGG</sequence>
<comment type="caution">
    <text evidence="1">The sequence shown here is derived from an EMBL/GenBank/DDBJ whole genome shotgun (WGS) entry which is preliminary data.</text>
</comment>